<reference evidence="1" key="2">
    <citation type="journal article" date="2021" name="PeerJ">
        <title>Extensive microbial diversity within the chicken gut microbiome revealed by metagenomics and culture.</title>
        <authorList>
            <person name="Gilroy R."/>
            <person name="Ravi A."/>
            <person name="Getino M."/>
            <person name="Pursley I."/>
            <person name="Horton D.L."/>
            <person name="Alikhan N.F."/>
            <person name="Baker D."/>
            <person name="Gharbi K."/>
            <person name="Hall N."/>
            <person name="Watson M."/>
            <person name="Adriaenssens E.M."/>
            <person name="Foster-Nyarko E."/>
            <person name="Jarju S."/>
            <person name="Secka A."/>
            <person name="Antonio M."/>
            <person name="Oren A."/>
            <person name="Chaudhuri R.R."/>
            <person name="La Ragione R."/>
            <person name="Hildebrand F."/>
            <person name="Pallen M.J."/>
        </authorList>
    </citation>
    <scope>NUCLEOTIDE SEQUENCE</scope>
    <source>
        <strain evidence="1">6276</strain>
    </source>
</reference>
<name>A0A9D1JP05_9BACT</name>
<proteinExistence type="predicted"/>
<reference evidence="1" key="1">
    <citation type="submission" date="2020-10" db="EMBL/GenBank/DDBJ databases">
        <authorList>
            <person name="Gilroy R."/>
        </authorList>
    </citation>
    <scope>NUCLEOTIDE SEQUENCE</scope>
    <source>
        <strain evidence="1">6276</strain>
    </source>
</reference>
<comment type="caution">
    <text evidence="1">The sequence shown here is derived from an EMBL/GenBank/DDBJ whole genome shotgun (WGS) entry which is preliminary data.</text>
</comment>
<dbReference type="Proteomes" id="UP000823928">
    <property type="component" value="Unassembled WGS sequence"/>
</dbReference>
<dbReference type="EMBL" id="DVIU01000179">
    <property type="protein sequence ID" value="HIS36755.1"/>
    <property type="molecule type" value="Genomic_DNA"/>
</dbReference>
<evidence type="ECO:0000313" key="2">
    <source>
        <dbReference type="Proteomes" id="UP000823928"/>
    </source>
</evidence>
<dbReference type="AlphaFoldDB" id="A0A9D1JP05"/>
<evidence type="ECO:0000313" key="1">
    <source>
        <dbReference type="EMBL" id="HIS36755.1"/>
    </source>
</evidence>
<organism evidence="1 2">
    <name type="scientific">Candidatus Scatousia excrementigallinarum</name>
    <dbReference type="NCBI Taxonomy" id="2840935"/>
    <lineage>
        <taxon>Bacteria</taxon>
        <taxon>Candidatus Scatousia</taxon>
    </lineage>
</organism>
<evidence type="ECO:0008006" key="3">
    <source>
        <dbReference type="Google" id="ProtNLM"/>
    </source>
</evidence>
<sequence length="274" mass="31882">MVNSIKEKLNETDTISEIRLMLGHDKNNVCVVVEGESDQALFRALLSNKVILFQSYSSKIGVDNIVKKYFMRNKRVIGIRDKDYSKKPISSNCFFCDYSCVEMMILSIDSCSERLFCNFYKGSTFDKDTIKEYCLERLELLSRLRQLNELKKWKIHFDGIKPGRLHNINISVMEKAIVDEINLQNPSNIIDIKRKNLCAKYSKCTSIQDYLQITNGHDYINLFCEICKKHYKSVSITSIEQAFRTSFGPSEFKLTKLYNSLHEYQIKKNLSIVP</sequence>
<protein>
    <recommendedName>
        <fullName evidence="3">DUF4435 domain-containing protein</fullName>
    </recommendedName>
</protein>
<gene>
    <name evidence="1" type="ORF">IAC10_09030</name>
</gene>
<accession>A0A9D1JP05</accession>